<reference evidence="1 2" key="1">
    <citation type="submission" date="2019-09" db="EMBL/GenBank/DDBJ databases">
        <title>Paraburkholderia podalyriae sp. nov., A South African Podalyria-associated rhizobium.</title>
        <authorList>
            <person name="Mavima L."/>
            <person name="Beukes C.W."/>
            <person name="Palmer M."/>
            <person name="De Meyer S.E."/>
            <person name="James E.K."/>
            <person name="Maluk M."/>
            <person name="Avontuur J.R."/>
            <person name="Chan W.Y."/>
            <person name="Venter S.N."/>
            <person name="Steenkamp E.T."/>
        </authorList>
    </citation>
    <scope>NUCLEOTIDE SEQUENCE [LARGE SCALE GENOMIC DNA]</scope>
    <source>
        <strain evidence="1 2">WC7.3b</strain>
    </source>
</reference>
<sequence length="89" mass="9786">MDINLSAAITLSPDGKLVQFVAALPERSVQCAISREARECHFWVPSGAAGARLLKACLEGRQRIAVMVTRRLMRKEPEPIVLNAKHFSG</sequence>
<protein>
    <submittedName>
        <fullName evidence="1">DUF1488 family protein</fullName>
    </submittedName>
</protein>
<dbReference type="RefSeq" id="WP_187635621.1">
    <property type="nucleotide sequence ID" value="NZ_VZQQ01000014.1"/>
</dbReference>
<evidence type="ECO:0000313" key="1">
    <source>
        <dbReference type="EMBL" id="MBC8748571.1"/>
    </source>
</evidence>
<evidence type="ECO:0000313" key="2">
    <source>
        <dbReference type="Proteomes" id="UP000736373"/>
    </source>
</evidence>
<organism evidence="1 2">
    <name type="scientific">Paraburkholderia podalyriae</name>
    <dbReference type="NCBI Taxonomy" id="1938811"/>
    <lineage>
        <taxon>Bacteria</taxon>
        <taxon>Pseudomonadati</taxon>
        <taxon>Pseudomonadota</taxon>
        <taxon>Betaproteobacteria</taxon>
        <taxon>Burkholderiales</taxon>
        <taxon>Burkholderiaceae</taxon>
        <taxon>Paraburkholderia</taxon>
    </lineage>
</organism>
<gene>
    <name evidence="1" type="ORF">F6X42_18770</name>
</gene>
<dbReference type="Proteomes" id="UP000736373">
    <property type="component" value="Unassembled WGS sequence"/>
</dbReference>
<accession>A0ABR7PQM4</accession>
<comment type="caution">
    <text evidence="1">The sequence shown here is derived from an EMBL/GenBank/DDBJ whole genome shotgun (WGS) entry which is preliminary data.</text>
</comment>
<dbReference type="EMBL" id="VZQQ01000014">
    <property type="protein sequence ID" value="MBC8748571.1"/>
    <property type="molecule type" value="Genomic_DNA"/>
</dbReference>
<keyword evidence="2" id="KW-1185">Reference proteome</keyword>
<proteinExistence type="predicted"/>
<name>A0ABR7PQM4_9BURK</name>